<evidence type="ECO:0000256" key="1">
    <source>
        <dbReference type="ARBA" id="ARBA00004903"/>
    </source>
</evidence>
<dbReference type="SUPFAM" id="SSF53597">
    <property type="entry name" value="Dihydrofolate reductase-like"/>
    <property type="match status" value="1"/>
</dbReference>
<dbReference type="AlphaFoldDB" id="A0AAI9WXU0"/>
<dbReference type="Proteomes" id="UP001202479">
    <property type="component" value="Unassembled WGS sequence"/>
</dbReference>
<dbReference type="Gene3D" id="3.40.430.10">
    <property type="entry name" value="Dihydrofolate Reductase, subunit A"/>
    <property type="match status" value="1"/>
</dbReference>
<sequence>MAYFKRVTMRTTDPGCVNAVVMGRKTWESIPSKFRPLPNRLNVILSRKFANRQLDETTIEANSIQSSLDLLRDKNIEKVFIIGGAEIYQEAMKSEVVDNLLITEISHLDPSSIEMDTFLQFPMDQWERESTEQLKQLTGESDIETDIQEGDFTYNYTLWSRK</sequence>
<dbReference type="CDD" id="cd00209">
    <property type="entry name" value="DHFR"/>
    <property type="match status" value="1"/>
</dbReference>
<dbReference type="PROSITE" id="PS51330">
    <property type="entry name" value="DHFR_2"/>
    <property type="match status" value="1"/>
</dbReference>
<proteinExistence type="predicted"/>
<comment type="caution">
    <text evidence="8">The sequence shown here is derived from an EMBL/GenBank/DDBJ whole genome shotgun (WGS) entry which is preliminary data.</text>
</comment>
<dbReference type="GO" id="GO:0050661">
    <property type="term" value="F:NADP binding"/>
    <property type="evidence" value="ECO:0007669"/>
    <property type="project" value="InterPro"/>
</dbReference>
<dbReference type="PANTHER" id="PTHR48069">
    <property type="entry name" value="DIHYDROFOLATE REDUCTASE"/>
    <property type="match status" value="1"/>
</dbReference>
<evidence type="ECO:0000256" key="2">
    <source>
        <dbReference type="ARBA" id="ARBA00012856"/>
    </source>
</evidence>
<organism evidence="8 9">
    <name type="scientific">Candida oxycetoniae</name>
    <dbReference type="NCBI Taxonomy" id="497107"/>
    <lineage>
        <taxon>Eukaryota</taxon>
        <taxon>Fungi</taxon>
        <taxon>Dikarya</taxon>
        <taxon>Ascomycota</taxon>
        <taxon>Saccharomycotina</taxon>
        <taxon>Pichiomycetes</taxon>
        <taxon>Debaryomycetaceae</taxon>
        <taxon>Candida/Lodderomyces clade</taxon>
        <taxon>Candida</taxon>
    </lineage>
</organism>
<keyword evidence="9" id="KW-1185">Reference proteome</keyword>
<keyword evidence="6" id="KW-0560">Oxidoreductase</keyword>
<gene>
    <name evidence="8" type="ORF">KGF56_002583</name>
</gene>
<dbReference type="GO" id="GO:0006730">
    <property type="term" value="P:one-carbon metabolic process"/>
    <property type="evidence" value="ECO:0007669"/>
    <property type="project" value="UniProtKB-KW"/>
</dbReference>
<protein>
    <recommendedName>
        <fullName evidence="3">Dihydrofolate reductase</fullName>
        <ecNumber evidence="2">1.5.1.3</ecNumber>
    </recommendedName>
</protein>
<dbReference type="EC" id="1.5.1.3" evidence="2"/>
<dbReference type="GO" id="GO:0046655">
    <property type="term" value="P:folic acid metabolic process"/>
    <property type="evidence" value="ECO:0007669"/>
    <property type="project" value="TreeGrafter"/>
</dbReference>
<dbReference type="RefSeq" id="XP_049180333.1">
    <property type="nucleotide sequence ID" value="XM_049323827.1"/>
</dbReference>
<keyword evidence="5" id="KW-0521">NADP</keyword>
<evidence type="ECO:0000256" key="3">
    <source>
        <dbReference type="ARBA" id="ARBA00018886"/>
    </source>
</evidence>
<dbReference type="GO" id="GO:0046452">
    <property type="term" value="P:dihydrofolate metabolic process"/>
    <property type="evidence" value="ECO:0007669"/>
    <property type="project" value="TreeGrafter"/>
</dbReference>
<dbReference type="InterPro" id="IPR012259">
    <property type="entry name" value="DHFR"/>
</dbReference>
<feature type="domain" description="DHFR" evidence="7">
    <location>
        <begin position="1"/>
        <end position="161"/>
    </location>
</feature>
<name>A0AAI9WXU0_9ASCO</name>
<evidence type="ECO:0000313" key="8">
    <source>
        <dbReference type="EMBL" id="KAI3404588.1"/>
    </source>
</evidence>
<evidence type="ECO:0000313" key="9">
    <source>
        <dbReference type="Proteomes" id="UP001202479"/>
    </source>
</evidence>
<dbReference type="GO" id="GO:0004146">
    <property type="term" value="F:dihydrofolate reductase activity"/>
    <property type="evidence" value="ECO:0007669"/>
    <property type="project" value="UniProtKB-EC"/>
</dbReference>
<comment type="pathway">
    <text evidence="1">Cofactor biosynthesis; tetrahydrofolate biosynthesis; 5,6,7,8-tetrahydrofolate from 7,8-dihydrofolate: step 1/1.</text>
</comment>
<dbReference type="GO" id="GO:0005739">
    <property type="term" value="C:mitochondrion"/>
    <property type="evidence" value="ECO:0007669"/>
    <property type="project" value="TreeGrafter"/>
</dbReference>
<dbReference type="InterPro" id="IPR001796">
    <property type="entry name" value="DHFR_dom"/>
</dbReference>
<dbReference type="PRINTS" id="PR00070">
    <property type="entry name" value="DHFR"/>
</dbReference>
<dbReference type="EMBL" id="JAHUZD010000092">
    <property type="protein sequence ID" value="KAI3404588.1"/>
    <property type="molecule type" value="Genomic_DNA"/>
</dbReference>
<evidence type="ECO:0000256" key="4">
    <source>
        <dbReference type="ARBA" id="ARBA00022563"/>
    </source>
</evidence>
<dbReference type="GO" id="GO:0046654">
    <property type="term" value="P:tetrahydrofolate biosynthetic process"/>
    <property type="evidence" value="ECO:0007669"/>
    <property type="project" value="InterPro"/>
</dbReference>
<dbReference type="PANTHER" id="PTHR48069:SF3">
    <property type="entry name" value="DIHYDROFOLATE REDUCTASE"/>
    <property type="match status" value="1"/>
</dbReference>
<dbReference type="InterPro" id="IPR024072">
    <property type="entry name" value="DHFR-like_dom_sf"/>
</dbReference>
<keyword evidence="4" id="KW-0554">One-carbon metabolism</keyword>
<dbReference type="Pfam" id="PF00186">
    <property type="entry name" value="DHFR_1"/>
    <property type="match status" value="1"/>
</dbReference>
<evidence type="ECO:0000256" key="5">
    <source>
        <dbReference type="ARBA" id="ARBA00022857"/>
    </source>
</evidence>
<reference evidence="8" key="1">
    <citation type="journal article" date="2022" name="DNA Res.">
        <title>Genome analysis of five recently described species of the CUG-Ser clade uncovers Candida theae as a new hybrid lineage with pathogenic potential in the Candida parapsilosis species complex.</title>
        <authorList>
            <person name="Mixao V."/>
            <person name="Del Olmo V."/>
            <person name="Hegedusova E."/>
            <person name="Saus E."/>
            <person name="Pryszcz L."/>
            <person name="Cillingova A."/>
            <person name="Nosek J."/>
            <person name="Gabaldon T."/>
        </authorList>
    </citation>
    <scope>NUCLEOTIDE SEQUENCE</scope>
    <source>
        <strain evidence="8">CBS 10844</strain>
    </source>
</reference>
<dbReference type="GeneID" id="73380200"/>
<accession>A0AAI9WXU0</accession>
<evidence type="ECO:0000259" key="7">
    <source>
        <dbReference type="PROSITE" id="PS51330"/>
    </source>
</evidence>
<evidence type="ECO:0000256" key="6">
    <source>
        <dbReference type="ARBA" id="ARBA00023002"/>
    </source>
</evidence>